<organism evidence="3 4">
    <name type="scientific">Cytospora schulzeri</name>
    <dbReference type="NCBI Taxonomy" id="448051"/>
    <lineage>
        <taxon>Eukaryota</taxon>
        <taxon>Fungi</taxon>
        <taxon>Dikarya</taxon>
        <taxon>Ascomycota</taxon>
        <taxon>Pezizomycotina</taxon>
        <taxon>Sordariomycetes</taxon>
        <taxon>Sordariomycetidae</taxon>
        <taxon>Diaporthales</taxon>
        <taxon>Cytosporaceae</taxon>
        <taxon>Cytospora</taxon>
    </lineage>
</organism>
<name>A0A423VGT3_9PEZI</name>
<feature type="domain" description="2EXR" evidence="2">
    <location>
        <begin position="82"/>
        <end position="180"/>
    </location>
</feature>
<gene>
    <name evidence="3" type="ORF">VMCG_10253</name>
</gene>
<evidence type="ECO:0000313" key="3">
    <source>
        <dbReference type="EMBL" id="ROV90218.1"/>
    </source>
</evidence>
<dbReference type="InterPro" id="IPR045518">
    <property type="entry name" value="2EXR"/>
</dbReference>
<evidence type="ECO:0000256" key="1">
    <source>
        <dbReference type="SAM" id="MobiDB-lite"/>
    </source>
</evidence>
<sequence>MEDSSETSQRLEDVDGPGDTEQQEEAPTQSSQADFESHLRMEQPQAGSLLDLAAQDENRNGRHDVPIGNSTIGDPAKISIGFGSLSKEMRELVWESAWCTRLVRSDLPPCLHRQMHDPGVLCDACFRRLTRVPARDPSVAFVSHEARDCAWKRAKALALTLWTWTLIQGRTYYNPGTDILWLCSATLLRAVQVYGPMNRDEVLIEAMEPEAAVMIDMDLIFQCDTYETEYAVLNLLYHWYLKSHSHVHLNMHTFELDLGDEAWQQALEWDLFREYEGQSRLVALDDIDTLRKCLALRWASTMDLHAPAAPLAIRLLVEDDLRALGRKYVTLRVMRIHTLMWSLRWPQTWRASDRLGLSDVQVFRLRLADVLMEVYGGAGPNSGRGEVIMGLDGRLREGHPVVEGFDISLPEFKPVVVFEVAARRRP</sequence>
<feature type="compositionally biased region" description="Acidic residues" evidence="1">
    <location>
        <begin position="14"/>
        <end position="24"/>
    </location>
</feature>
<proteinExistence type="predicted"/>
<dbReference type="Pfam" id="PF20150">
    <property type="entry name" value="2EXR"/>
    <property type="match status" value="1"/>
</dbReference>
<dbReference type="EMBL" id="LKEA01000064">
    <property type="protein sequence ID" value="ROV90218.1"/>
    <property type="molecule type" value="Genomic_DNA"/>
</dbReference>
<feature type="compositionally biased region" description="Polar residues" evidence="1">
    <location>
        <begin position="25"/>
        <end position="34"/>
    </location>
</feature>
<feature type="region of interest" description="Disordered" evidence="1">
    <location>
        <begin position="1"/>
        <end position="40"/>
    </location>
</feature>
<comment type="caution">
    <text evidence="3">The sequence shown here is derived from an EMBL/GenBank/DDBJ whole genome shotgun (WGS) entry which is preliminary data.</text>
</comment>
<dbReference type="AlphaFoldDB" id="A0A423VGT3"/>
<accession>A0A423VGT3</accession>
<evidence type="ECO:0000313" key="4">
    <source>
        <dbReference type="Proteomes" id="UP000283895"/>
    </source>
</evidence>
<reference evidence="3 4" key="1">
    <citation type="submission" date="2015-09" db="EMBL/GenBank/DDBJ databases">
        <title>Host preference determinants of Valsa canker pathogens revealed by comparative genomics.</title>
        <authorList>
            <person name="Yin Z."/>
            <person name="Huang L."/>
        </authorList>
    </citation>
    <scope>NUCLEOTIDE SEQUENCE [LARGE SCALE GENOMIC DNA]</scope>
    <source>
        <strain evidence="3 4">03-1</strain>
    </source>
</reference>
<evidence type="ECO:0000259" key="2">
    <source>
        <dbReference type="Pfam" id="PF20150"/>
    </source>
</evidence>
<keyword evidence="4" id="KW-1185">Reference proteome</keyword>
<dbReference type="Proteomes" id="UP000283895">
    <property type="component" value="Unassembled WGS sequence"/>
</dbReference>
<dbReference type="OrthoDB" id="5240948at2759"/>
<protein>
    <recommendedName>
        <fullName evidence="2">2EXR domain-containing protein</fullName>
    </recommendedName>
</protein>